<evidence type="ECO:0000256" key="1">
    <source>
        <dbReference type="ARBA" id="ARBA00022723"/>
    </source>
</evidence>
<reference evidence="7 8" key="2">
    <citation type="submission" date="2018-11" db="EMBL/GenBank/DDBJ databases">
        <authorList>
            <consortium name="Pathogen Informatics"/>
        </authorList>
    </citation>
    <scope>NUCLEOTIDE SEQUENCE [LARGE SCALE GENOMIC DNA]</scope>
</reference>
<dbReference type="OMA" id="CYMVEKR"/>
<dbReference type="PANTHER" id="PTHR13793:SF160">
    <property type="entry name" value="PHD FINGER PROTEIN RHINOCEROS"/>
    <property type="match status" value="1"/>
</dbReference>
<dbReference type="SMART" id="SM00249">
    <property type="entry name" value="PHD"/>
    <property type="match status" value="2"/>
</dbReference>
<dbReference type="EMBL" id="UYYF01004284">
    <property type="protein sequence ID" value="VDN01422.1"/>
    <property type="molecule type" value="Genomic_DNA"/>
</dbReference>
<dbReference type="InterPro" id="IPR050701">
    <property type="entry name" value="Histone_Mod_Regulator"/>
</dbReference>
<feature type="domain" description="PHD-type" evidence="5">
    <location>
        <begin position="179"/>
        <end position="229"/>
    </location>
</feature>
<dbReference type="InterPro" id="IPR019787">
    <property type="entry name" value="Znf_PHD-finger"/>
</dbReference>
<dbReference type="PANTHER" id="PTHR13793">
    <property type="entry name" value="PHD FINGER PROTEINS"/>
    <property type="match status" value="1"/>
</dbReference>
<dbReference type="STRING" id="103827.A0A0N5CVK2"/>
<dbReference type="AlphaFoldDB" id="A0A0N5CVK2"/>
<dbReference type="Gene3D" id="3.30.40.10">
    <property type="entry name" value="Zinc/RING finger domain, C3HC4 (zinc finger)"/>
    <property type="match status" value="2"/>
</dbReference>
<evidence type="ECO:0000256" key="2">
    <source>
        <dbReference type="ARBA" id="ARBA00022771"/>
    </source>
</evidence>
<feature type="domain" description="PHD-type" evidence="6">
    <location>
        <begin position="234"/>
        <end position="372"/>
    </location>
</feature>
<evidence type="ECO:0000259" key="6">
    <source>
        <dbReference type="PROSITE" id="PS51805"/>
    </source>
</evidence>
<evidence type="ECO:0000256" key="4">
    <source>
        <dbReference type="PROSITE-ProRule" id="PRU00146"/>
    </source>
</evidence>
<dbReference type="PROSITE" id="PS51805">
    <property type="entry name" value="EPHD"/>
    <property type="match status" value="1"/>
</dbReference>
<evidence type="ECO:0000313" key="7">
    <source>
        <dbReference type="EMBL" id="VDN01422.1"/>
    </source>
</evidence>
<protein>
    <submittedName>
        <fullName evidence="9">PHD-type domain-containing protein</fullName>
    </submittedName>
</protein>
<keyword evidence="3" id="KW-0862">Zinc</keyword>
<dbReference type="PROSITE" id="PS50016">
    <property type="entry name" value="ZF_PHD_2"/>
    <property type="match status" value="1"/>
</dbReference>
<keyword evidence="8" id="KW-1185">Reference proteome</keyword>
<dbReference type="GO" id="GO:0008270">
    <property type="term" value="F:zinc ion binding"/>
    <property type="evidence" value="ECO:0007669"/>
    <property type="project" value="UniProtKB-KW"/>
</dbReference>
<dbReference type="Pfam" id="PF13831">
    <property type="entry name" value="PHD_2"/>
    <property type="match status" value="1"/>
</dbReference>
<dbReference type="InterPro" id="IPR001965">
    <property type="entry name" value="Znf_PHD"/>
</dbReference>
<evidence type="ECO:0000313" key="8">
    <source>
        <dbReference type="Proteomes" id="UP000276776"/>
    </source>
</evidence>
<dbReference type="InterPro" id="IPR013083">
    <property type="entry name" value="Znf_RING/FYVE/PHD"/>
</dbReference>
<dbReference type="InterPro" id="IPR011011">
    <property type="entry name" value="Znf_FYVE_PHD"/>
</dbReference>
<gene>
    <name evidence="7" type="ORF">TCLT_LOCUS4329</name>
</gene>
<reference evidence="9" key="1">
    <citation type="submission" date="2017-02" db="UniProtKB">
        <authorList>
            <consortium name="WormBaseParasite"/>
        </authorList>
    </citation>
    <scope>IDENTIFICATION</scope>
</reference>
<dbReference type="Proteomes" id="UP000276776">
    <property type="component" value="Unassembled WGS sequence"/>
</dbReference>
<dbReference type="SUPFAM" id="SSF57903">
    <property type="entry name" value="FYVE/PHD zinc finger"/>
    <property type="match status" value="1"/>
</dbReference>
<evidence type="ECO:0000256" key="3">
    <source>
        <dbReference type="ARBA" id="ARBA00022833"/>
    </source>
</evidence>
<dbReference type="InterPro" id="IPR034732">
    <property type="entry name" value="EPHD"/>
</dbReference>
<keyword evidence="2 4" id="KW-0863">Zinc-finger</keyword>
<dbReference type="Pfam" id="PF13832">
    <property type="entry name" value="zf-HC5HC2H_2"/>
    <property type="match status" value="1"/>
</dbReference>
<keyword evidence="1" id="KW-0479">Metal-binding</keyword>
<organism evidence="9">
    <name type="scientific">Thelazia callipaeda</name>
    <name type="common">Oriental eyeworm</name>
    <name type="synonym">Parasitic nematode</name>
    <dbReference type="NCBI Taxonomy" id="103827"/>
    <lineage>
        <taxon>Eukaryota</taxon>
        <taxon>Metazoa</taxon>
        <taxon>Ecdysozoa</taxon>
        <taxon>Nematoda</taxon>
        <taxon>Chromadorea</taxon>
        <taxon>Rhabditida</taxon>
        <taxon>Spirurina</taxon>
        <taxon>Spiruromorpha</taxon>
        <taxon>Thelazioidea</taxon>
        <taxon>Thelaziidae</taxon>
        <taxon>Thelazia</taxon>
    </lineage>
</organism>
<dbReference type="GO" id="GO:0006357">
    <property type="term" value="P:regulation of transcription by RNA polymerase II"/>
    <property type="evidence" value="ECO:0007669"/>
    <property type="project" value="TreeGrafter"/>
</dbReference>
<sequence>MKDVLLKRNITTLMDVSEISTERYRTDLSNYLNESNSSSDDETMYVQIADRWKEAWNLGVQVPVHKFQEPIICYSPVSDIRKLQPPSFRDDLLISVYDCPYVGAKHKRITMPRLLYYSSDEADLMFLYKLNEKRINAGVTPMSARTLGSVMNELEFSCYKAIHVNILSSLISRVGSTDTCYCDICHQFDFEEDDEIISCHGCKVVVHQSCYGLDSVLTKEWLCQKCEILGHKASPSCSLCPLIGGAMKCTQEKDKWAHIACALWIKEVRFIDAVHRAPISNLSDVPLSQRMLRWSFWHCFKCGQCSVCDMKQGVCIHCSVETCMVAFHVSCAFRSGQIGISEKDNNQVMRIEHDDDARDSSVRMVSFCKNHSKQKCPSGKSCTSAVYSEPVLSLFRFFVLVLNMILLQKMERNFFAFVNVEDIASKLSVTKDMVADVYDYWKSRRIGNDCKSMMTNKSCIDLEILSLLQSSPLAFYSCALRVQAMLRVELEKRERERERNVTFSEEEQFDENRYHLADYSVVVIYVMVRALCYMVGRREKLKLNAFQCWSRRYQCIFRTLKEKNIPYSSRALHRFSNAIYY</sequence>
<dbReference type="CDD" id="cd15492">
    <property type="entry name" value="PHD_BRPF_JADE_like"/>
    <property type="match status" value="1"/>
</dbReference>
<accession>A0A0N5CVK2</accession>
<dbReference type="OrthoDB" id="20839at2759"/>
<proteinExistence type="predicted"/>
<dbReference type="WBParaSite" id="TCLT_0000434001-mRNA-1">
    <property type="protein sequence ID" value="TCLT_0000434001-mRNA-1"/>
    <property type="gene ID" value="TCLT_0000434001"/>
</dbReference>
<evidence type="ECO:0000259" key="5">
    <source>
        <dbReference type="PROSITE" id="PS50016"/>
    </source>
</evidence>
<name>A0A0N5CVK2_THECL</name>
<evidence type="ECO:0000313" key="9">
    <source>
        <dbReference type="WBParaSite" id="TCLT_0000434001-mRNA-1"/>
    </source>
</evidence>